<dbReference type="Proteomes" id="UP000190476">
    <property type="component" value="Chromosome I"/>
</dbReference>
<keyword evidence="4" id="KW-1185">Reference proteome</keyword>
<dbReference type="Pfam" id="PF26610">
    <property type="entry name" value="YbbD_head"/>
    <property type="match status" value="1"/>
</dbReference>
<evidence type="ECO:0000256" key="1">
    <source>
        <dbReference type="SAM" id="Phobius"/>
    </source>
</evidence>
<feature type="transmembrane region" description="Helical" evidence="1">
    <location>
        <begin position="6"/>
        <end position="25"/>
    </location>
</feature>
<keyword evidence="1" id="KW-0812">Transmembrane</keyword>
<dbReference type="GeneID" id="66302391"/>
<feature type="domain" description="YbbD head" evidence="2">
    <location>
        <begin position="111"/>
        <end position="158"/>
    </location>
</feature>
<feature type="transmembrane region" description="Helical" evidence="1">
    <location>
        <begin position="85"/>
        <end position="104"/>
    </location>
</feature>
<proteinExistence type="predicted"/>
<evidence type="ECO:0000259" key="2">
    <source>
        <dbReference type="Pfam" id="PF26610"/>
    </source>
</evidence>
<dbReference type="AlphaFoldDB" id="A0A1U6JMF0"/>
<accession>A0A1U6JMF0</accession>
<protein>
    <recommendedName>
        <fullName evidence="2">YbbD head domain-containing protein</fullName>
    </recommendedName>
</protein>
<sequence>MDLFITGIILYILYITCKATLSIIIYNIEKSNKRKAICWMILSFFMPFYLGFVIFYIKEFTIKQNLNKVKENEGEIYMIKKYKKIIIKIILLSIILLGSGLYTVNKFLDTTYEYNFGNYSEARDIVEKGWIPENMPKDSSDIYNVHNLDTNVSNGFFTVKVEKLNEYKKSLEEINMEDIKDKREINSKAWRKSKEQGNSDSKVIFYGKDKNFYYEITISGKVYYWSIN</sequence>
<reference evidence="4" key="1">
    <citation type="submission" date="2017-03" db="EMBL/GenBank/DDBJ databases">
        <authorList>
            <person name="Falquet L."/>
            <person name="Falquet L."/>
        </authorList>
    </citation>
    <scope>NUCLEOTIDE SEQUENCE [LARGE SCALE GENOMIC DNA]</scope>
</reference>
<dbReference type="STRING" id="1351755.CCH01_20800"/>
<dbReference type="EMBL" id="LT799839">
    <property type="protein sequence ID" value="SLK21243.1"/>
    <property type="molecule type" value="Genomic_DNA"/>
</dbReference>
<dbReference type="InterPro" id="IPR058827">
    <property type="entry name" value="YbbD_head"/>
</dbReference>
<evidence type="ECO:0000313" key="4">
    <source>
        <dbReference type="Proteomes" id="UP000190476"/>
    </source>
</evidence>
<feature type="transmembrane region" description="Helical" evidence="1">
    <location>
        <begin position="37"/>
        <end position="57"/>
    </location>
</feature>
<dbReference type="RefSeq" id="WP_079481564.1">
    <property type="nucleotide sequence ID" value="NZ_LT799839.1"/>
</dbReference>
<keyword evidence="1" id="KW-0472">Membrane</keyword>
<evidence type="ECO:0000313" key="3">
    <source>
        <dbReference type="EMBL" id="SLK21243.1"/>
    </source>
</evidence>
<organism evidence="3 4">
    <name type="scientific">Clostridium chauvoei JF4335</name>
    <dbReference type="NCBI Taxonomy" id="1351755"/>
    <lineage>
        <taxon>Bacteria</taxon>
        <taxon>Bacillati</taxon>
        <taxon>Bacillota</taxon>
        <taxon>Clostridia</taxon>
        <taxon>Eubacteriales</taxon>
        <taxon>Clostridiaceae</taxon>
        <taxon>Clostridium</taxon>
    </lineage>
</organism>
<gene>
    <name evidence="3" type="ORF">CCH01_20800</name>
</gene>
<dbReference type="OrthoDB" id="1937526at2"/>
<keyword evidence="1" id="KW-1133">Transmembrane helix</keyword>
<name>A0A1U6JMF0_9CLOT</name>